<dbReference type="InterPro" id="IPR011029">
    <property type="entry name" value="DEATH-like_dom_sf"/>
</dbReference>
<dbReference type="PANTHER" id="PTHR15077">
    <property type="entry name" value="FAS-ASSOCIATING DEATH DOMAIN-CONTAINING PROTEIN FADD"/>
    <property type="match status" value="1"/>
</dbReference>
<dbReference type="CDD" id="cd01670">
    <property type="entry name" value="Death"/>
    <property type="match status" value="2"/>
</dbReference>
<evidence type="ECO:0000313" key="3">
    <source>
        <dbReference type="Proteomes" id="UP001249851"/>
    </source>
</evidence>
<dbReference type="AlphaFoldDB" id="A0AAD9QT45"/>
<organism evidence="2 3">
    <name type="scientific">Acropora cervicornis</name>
    <name type="common">Staghorn coral</name>
    <dbReference type="NCBI Taxonomy" id="6130"/>
    <lineage>
        <taxon>Eukaryota</taxon>
        <taxon>Metazoa</taxon>
        <taxon>Cnidaria</taxon>
        <taxon>Anthozoa</taxon>
        <taxon>Hexacorallia</taxon>
        <taxon>Scleractinia</taxon>
        <taxon>Astrocoeniina</taxon>
        <taxon>Acroporidae</taxon>
        <taxon>Acropora</taxon>
    </lineage>
</organism>
<sequence length="282" mass="32342">MESVSRLRLIELAFDLCKDWKKLGHVLGLSGKVDRISEDYRKNGVSEQAYRMLQEWKQQKGAEATYEVLGRALRQEPLLRVDLAEKYCEGGRKDSLDNDAVHRLLPKPLKSEQLSGGDLNQLSNELGKAWMWVGRLLGLDDSSLDGIKEAHDHQYEWCHEMLALWTQRNTTQATYQWLAQALLHEAVSKRDLAEKYCILHREQGTDLTLFPLAPDNCIRKKFISILPNSTWGELVVKLGPGVKGYFKDLAVEMGYSMDRIMYLESQKSPVESLRKHCSDMQC</sequence>
<name>A0AAD9QT45_ACRCE</name>
<feature type="domain" description="Death" evidence="1">
    <location>
        <begin position="122"/>
        <end position="182"/>
    </location>
</feature>
<dbReference type="Gene3D" id="1.10.533.10">
    <property type="entry name" value="Death Domain, Fas"/>
    <property type="match status" value="2"/>
</dbReference>
<keyword evidence="3" id="KW-1185">Reference proteome</keyword>
<evidence type="ECO:0000259" key="1">
    <source>
        <dbReference type="PROSITE" id="PS50017"/>
    </source>
</evidence>
<dbReference type="Proteomes" id="UP001249851">
    <property type="component" value="Unassembled WGS sequence"/>
</dbReference>
<feature type="domain" description="Death" evidence="1">
    <location>
        <begin position="19"/>
        <end position="75"/>
    </location>
</feature>
<dbReference type="InterPro" id="IPR016729">
    <property type="entry name" value="FADD"/>
</dbReference>
<accession>A0AAD9QT45</accession>
<proteinExistence type="predicted"/>
<reference evidence="2" key="2">
    <citation type="journal article" date="2023" name="Science">
        <title>Genomic signatures of disease resistance in endangered staghorn corals.</title>
        <authorList>
            <person name="Vollmer S.V."/>
            <person name="Selwyn J.D."/>
            <person name="Despard B.A."/>
            <person name="Roesel C.L."/>
        </authorList>
    </citation>
    <scope>NUCLEOTIDE SEQUENCE</scope>
    <source>
        <strain evidence="2">K2</strain>
    </source>
</reference>
<dbReference type="InterPro" id="IPR000488">
    <property type="entry name" value="Death_dom"/>
</dbReference>
<comment type="caution">
    <text evidence="2">The sequence shown here is derived from an EMBL/GenBank/DDBJ whole genome shotgun (WGS) entry which is preliminary data.</text>
</comment>
<dbReference type="PROSITE" id="PS50017">
    <property type="entry name" value="DEATH_DOMAIN"/>
    <property type="match status" value="2"/>
</dbReference>
<dbReference type="EMBL" id="JARQWQ010000015">
    <property type="protein sequence ID" value="KAK2566998.1"/>
    <property type="molecule type" value="Genomic_DNA"/>
</dbReference>
<dbReference type="SUPFAM" id="SSF47986">
    <property type="entry name" value="DEATH domain"/>
    <property type="match status" value="2"/>
</dbReference>
<reference evidence="2" key="1">
    <citation type="journal article" date="2023" name="G3 (Bethesda)">
        <title>Whole genome assembly and annotation of the endangered Caribbean coral Acropora cervicornis.</title>
        <authorList>
            <person name="Selwyn J.D."/>
            <person name="Vollmer S.V."/>
        </authorList>
    </citation>
    <scope>NUCLEOTIDE SEQUENCE</scope>
    <source>
        <strain evidence="2">K2</strain>
    </source>
</reference>
<gene>
    <name evidence="2" type="ORF">P5673_008768</name>
</gene>
<dbReference type="Pfam" id="PF00531">
    <property type="entry name" value="Death"/>
    <property type="match status" value="2"/>
</dbReference>
<evidence type="ECO:0000313" key="2">
    <source>
        <dbReference type="EMBL" id="KAK2566998.1"/>
    </source>
</evidence>
<dbReference type="GO" id="GO:0007165">
    <property type="term" value="P:signal transduction"/>
    <property type="evidence" value="ECO:0007669"/>
    <property type="project" value="InterPro"/>
</dbReference>
<dbReference type="SMART" id="SM00005">
    <property type="entry name" value="DEATH"/>
    <property type="match status" value="2"/>
</dbReference>
<protein>
    <recommendedName>
        <fullName evidence="1">Death domain-containing protein</fullName>
    </recommendedName>
</protein>
<dbReference type="PANTHER" id="PTHR15077:SF12">
    <property type="entry name" value="DEATH DOMAIN-CONTAINING PROTEIN"/>
    <property type="match status" value="1"/>
</dbReference>